<evidence type="ECO:0000313" key="6">
    <source>
        <dbReference type="Proteomes" id="UP000258253"/>
    </source>
</evidence>
<dbReference type="AlphaFoldDB" id="A0A0C7KIZ2"/>
<dbReference type="Proteomes" id="UP000258253">
    <property type="component" value="Unassembled WGS sequence"/>
</dbReference>
<reference evidence="6 7" key="2">
    <citation type="submission" date="2018-08" db="EMBL/GenBank/DDBJ databases">
        <authorList>
            <consortium name="Pathogen Informatics"/>
        </authorList>
    </citation>
    <scope>NUCLEOTIDE SEQUENCE [LARGE SCALE GENOMIC DNA]</scope>
    <source>
        <strain evidence="2 8">EuSCAPE_AT029</strain>
        <strain evidence="4 6">EuSCAPE_HU047</strain>
        <strain evidence="3 7">EuSCAPE_IT093</strain>
    </source>
</reference>
<dbReference type="Proteomes" id="UP000258673">
    <property type="component" value="Unassembled WGS sequence"/>
</dbReference>
<protein>
    <submittedName>
        <fullName evidence="1">Uncharacterized protein</fullName>
    </submittedName>
</protein>
<dbReference type="Proteomes" id="UP000255518">
    <property type="component" value="Unassembled WGS sequence"/>
</dbReference>
<sequence>MTVHDAIPKEGGLSVSYRYLTTLGFCSVGIVESCT</sequence>
<gene>
    <name evidence="1" type="ORF">NCTC13443_06587</name>
    <name evidence="2" type="ORF">SAMEA3499901_03572</name>
    <name evidence="3" type="ORF">SAMEA3515122_03339</name>
    <name evidence="4" type="ORF">SAMEA3538828_04616</name>
</gene>
<evidence type="ECO:0000313" key="2">
    <source>
        <dbReference type="EMBL" id="SXN32533.1"/>
    </source>
</evidence>
<dbReference type="EMBL" id="UKGE01000014">
    <property type="protein sequence ID" value="SXN32533.1"/>
    <property type="molecule type" value="Genomic_DNA"/>
</dbReference>
<dbReference type="EMBL" id="ULCI01000024">
    <property type="protein sequence ID" value="SYR46830.1"/>
    <property type="molecule type" value="Genomic_DNA"/>
</dbReference>
<evidence type="ECO:0000313" key="8">
    <source>
        <dbReference type="Proteomes" id="UP000259975"/>
    </source>
</evidence>
<name>A0A0C7KIZ2_KLEPN</name>
<dbReference type="EMBL" id="UGKT01000001">
    <property type="protein sequence ID" value="STT06635.1"/>
    <property type="molecule type" value="Genomic_DNA"/>
</dbReference>
<dbReference type="Proteomes" id="UP000259975">
    <property type="component" value="Unassembled WGS sequence"/>
</dbReference>
<evidence type="ECO:0000313" key="7">
    <source>
        <dbReference type="Proteomes" id="UP000258673"/>
    </source>
</evidence>
<accession>A0A0C7KIZ2</accession>
<evidence type="ECO:0000313" key="1">
    <source>
        <dbReference type="EMBL" id="STT06635.1"/>
    </source>
</evidence>
<dbReference type="KEGG" id="kpx:PMK1_01055"/>
<proteinExistence type="predicted"/>
<evidence type="ECO:0000313" key="3">
    <source>
        <dbReference type="EMBL" id="SYH33679.1"/>
    </source>
</evidence>
<evidence type="ECO:0000313" key="5">
    <source>
        <dbReference type="Proteomes" id="UP000255518"/>
    </source>
</evidence>
<organism evidence="1 5">
    <name type="scientific">Klebsiella pneumoniae</name>
    <dbReference type="NCBI Taxonomy" id="573"/>
    <lineage>
        <taxon>Bacteria</taxon>
        <taxon>Pseudomonadati</taxon>
        <taxon>Pseudomonadota</taxon>
        <taxon>Gammaproteobacteria</taxon>
        <taxon>Enterobacterales</taxon>
        <taxon>Enterobacteriaceae</taxon>
        <taxon>Klebsiella/Raoultella group</taxon>
        <taxon>Klebsiella</taxon>
        <taxon>Klebsiella pneumoniae complex</taxon>
    </lineage>
</organism>
<reference evidence="1 5" key="1">
    <citation type="submission" date="2018-06" db="EMBL/GenBank/DDBJ databases">
        <authorList>
            <consortium name="Pathogen Informatics"/>
            <person name="Doyle S."/>
        </authorList>
    </citation>
    <scope>NUCLEOTIDE SEQUENCE [LARGE SCALE GENOMIC DNA]</scope>
    <source>
        <strain evidence="1 5">NCTC13443</strain>
    </source>
</reference>
<dbReference type="EMBL" id="UKUT01000007">
    <property type="protein sequence ID" value="SYH33679.1"/>
    <property type="molecule type" value="Genomic_DNA"/>
</dbReference>
<evidence type="ECO:0000313" key="4">
    <source>
        <dbReference type="EMBL" id="SYR46830.1"/>
    </source>
</evidence>